<evidence type="ECO:0000313" key="3">
    <source>
        <dbReference type="Proteomes" id="UP000078561"/>
    </source>
</evidence>
<proteinExistence type="predicted"/>
<dbReference type="AlphaFoldDB" id="A0A163K9R5"/>
<feature type="domain" description="PhoD-like phosphatase" evidence="1">
    <location>
        <begin position="111"/>
        <end position="384"/>
    </location>
</feature>
<dbReference type="InterPro" id="IPR038607">
    <property type="entry name" value="PhoD-like_sf"/>
</dbReference>
<evidence type="ECO:0000313" key="2">
    <source>
        <dbReference type="EMBL" id="SAM06421.1"/>
    </source>
</evidence>
<dbReference type="EMBL" id="LT554591">
    <property type="protein sequence ID" value="SAM06421.1"/>
    <property type="molecule type" value="Genomic_DNA"/>
</dbReference>
<dbReference type="OrthoDB" id="9999821at2759"/>
<dbReference type="InParanoid" id="A0A163K9R5"/>
<dbReference type="Gene3D" id="3.60.21.70">
    <property type="entry name" value="PhoD-like phosphatase"/>
    <property type="match status" value="1"/>
</dbReference>
<dbReference type="GO" id="GO:0016020">
    <property type="term" value="C:membrane"/>
    <property type="evidence" value="ECO:0007669"/>
    <property type="project" value="TreeGrafter"/>
</dbReference>
<dbReference type="PANTHER" id="PTHR46689">
    <property type="entry name" value="MEMBRANE PROTEIN, PUTATIVE-RELATED"/>
    <property type="match status" value="1"/>
</dbReference>
<name>A0A163K9R5_ABSGL</name>
<accession>A0A163K9R5</accession>
<dbReference type="STRING" id="4829.A0A163K9R5"/>
<dbReference type="Pfam" id="PF19050">
    <property type="entry name" value="PhoD_2"/>
    <property type="match status" value="2"/>
</dbReference>
<organism evidence="2">
    <name type="scientific">Absidia glauca</name>
    <name type="common">Pin mould</name>
    <dbReference type="NCBI Taxonomy" id="4829"/>
    <lineage>
        <taxon>Eukaryota</taxon>
        <taxon>Fungi</taxon>
        <taxon>Fungi incertae sedis</taxon>
        <taxon>Mucoromycota</taxon>
        <taxon>Mucoromycotina</taxon>
        <taxon>Mucoromycetes</taxon>
        <taxon>Mucorales</taxon>
        <taxon>Cunninghamellaceae</taxon>
        <taxon>Absidia</taxon>
    </lineage>
</organism>
<keyword evidence="3" id="KW-1185">Reference proteome</keyword>
<reference evidence="2" key="1">
    <citation type="submission" date="2016-04" db="EMBL/GenBank/DDBJ databases">
        <authorList>
            <person name="Evans L.H."/>
            <person name="Alamgir A."/>
            <person name="Owens N."/>
            <person name="Weber N.D."/>
            <person name="Virtaneva K."/>
            <person name="Barbian K."/>
            <person name="Babar A."/>
            <person name="Rosenke K."/>
        </authorList>
    </citation>
    <scope>NUCLEOTIDE SEQUENCE [LARGE SCALE GENOMIC DNA]</scope>
    <source>
        <strain evidence="2">CBS 101.48</strain>
    </source>
</reference>
<feature type="domain" description="PhoD-like phosphatase" evidence="1">
    <location>
        <begin position="395"/>
        <end position="554"/>
    </location>
</feature>
<dbReference type="InterPro" id="IPR043904">
    <property type="entry name" value="PhoD_2-like"/>
</dbReference>
<dbReference type="InterPro" id="IPR018946">
    <property type="entry name" value="PhoD-like_MPP"/>
</dbReference>
<dbReference type="Proteomes" id="UP000078561">
    <property type="component" value="Unassembled WGS sequence"/>
</dbReference>
<protein>
    <recommendedName>
        <fullName evidence="1">PhoD-like phosphatase domain-containing protein</fullName>
    </recommendedName>
</protein>
<dbReference type="PANTHER" id="PTHR46689:SF1">
    <property type="entry name" value="PHOD-LIKE PHOSPHATASE DOMAIN-CONTAINING PROTEIN"/>
    <property type="match status" value="1"/>
</dbReference>
<dbReference type="CDD" id="cd07389">
    <property type="entry name" value="MPP_PhoD"/>
    <property type="match status" value="1"/>
</dbReference>
<gene>
    <name evidence="2" type="primary">ABSGL_12310.1 scaffold 12745</name>
</gene>
<sequence length="603" mass="67932">MAQSNDPTSPNELNLASLTIDSGDGHQGVICGPLLRYSEINYDSGTWYGSCLIVSQATDPPSLKVTLPSTSSNSNDSSSFEFTAECIDTYRQQYRFWRYPLALPLTHEPQRATYHYGNDSDNGQHSFHLPGLQETMRFMFHSCNGFSMIPQEVKDKYGDQLLWQDVLDRHYVMPFHVLIGGGDQLYQDKIIKEDFMQPWNDEKNPDKRLAMALSQDMIDGMEAFFFRNYVENFGNQNPWVALAFASIPSINMWDDHDIIDGYGSYPAEMQNSHCFTTLFENACRFYYLFQHHTTVDLAQKHGMVRGTLPTCNSVITTLGPALGLLSLDCRGERNKKDICQPETYTTIFDTLQTRLPPTVKHLLVVTGVPLIYPRLTLFEKAMDSAAGFDLPTLAGKTGALGDLITGKLNKWNSEPELLDDMNDHWTAGNHLVERKTLIEKLQHFAREKSIRVSFMGGDVHCCAVGKLYSKDMKEKEEGDPYFMIQIISSAIVNVPPPVALLTILDQNSSYVTFNGNTEEKMYHAFKQSPNGNKRNNKKLMGCRNYCAGYYDESSGKLNFWIQAEKEIGKKGTMGYLFDVPKLVFGQAGNQLHGSDHLVESGGG</sequence>
<evidence type="ECO:0000259" key="1">
    <source>
        <dbReference type="Pfam" id="PF19050"/>
    </source>
</evidence>